<dbReference type="AlphaFoldDB" id="E9GVK6"/>
<feature type="domain" description="BTB" evidence="1">
    <location>
        <begin position="69"/>
        <end position="126"/>
    </location>
</feature>
<evidence type="ECO:0000313" key="2">
    <source>
        <dbReference type="EMBL" id="EFX76427.1"/>
    </source>
</evidence>
<dbReference type="InterPro" id="IPR011333">
    <property type="entry name" value="SKP1/BTB/POZ_sf"/>
</dbReference>
<name>E9GVK6_DAPPU</name>
<proteinExistence type="predicted"/>
<reference evidence="2 3" key="1">
    <citation type="journal article" date="2011" name="Science">
        <title>The ecoresponsive genome of Daphnia pulex.</title>
        <authorList>
            <person name="Colbourne J.K."/>
            <person name="Pfrender M.E."/>
            <person name="Gilbert D."/>
            <person name="Thomas W.K."/>
            <person name="Tucker A."/>
            <person name="Oakley T.H."/>
            <person name="Tokishita S."/>
            <person name="Aerts A."/>
            <person name="Arnold G.J."/>
            <person name="Basu M.K."/>
            <person name="Bauer D.J."/>
            <person name="Caceres C.E."/>
            <person name="Carmel L."/>
            <person name="Casola C."/>
            <person name="Choi J.H."/>
            <person name="Detter J.C."/>
            <person name="Dong Q."/>
            <person name="Dusheyko S."/>
            <person name="Eads B.D."/>
            <person name="Frohlich T."/>
            <person name="Geiler-Samerotte K.A."/>
            <person name="Gerlach D."/>
            <person name="Hatcher P."/>
            <person name="Jogdeo S."/>
            <person name="Krijgsveld J."/>
            <person name="Kriventseva E.V."/>
            <person name="Kultz D."/>
            <person name="Laforsch C."/>
            <person name="Lindquist E."/>
            <person name="Lopez J."/>
            <person name="Manak J.R."/>
            <person name="Muller J."/>
            <person name="Pangilinan J."/>
            <person name="Patwardhan R.P."/>
            <person name="Pitluck S."/>
            <person name="Pritham E.J."/>
            <person name="Rechtsteiner A."/>
            <person name="Rho M."/>
            <person name="Rogozin I.B."/>
            <person name="Sakarya O."/>
            <person name="Salamov A."/>
            <person name="Schaack S."/>
            <person name="Shapiro H."/>
            <person name="Shiga Y."/>
            <person name="Skalitzky C."/>
            <person name="Smith Z."/>
            <person name="Souvorov A."/>
            <person name="Sung W."/>
            <person name="Tang Z."/>
            <person name="Tsuchiya D."/>
            <person name="Tu H."/>
            <person name="Vos H."/>
            <person name="Wang M."/>
            <person name="Wolf Y.I."/>
            <person name="Yamagata H."/>
            <person name="Yamada T."/>
            <person name="Ye Y."/>
            <person name="Shaw J.R."/>
            <person name="Andrews J."/>
            <person name="Crease T.J."/>
            <person name="Tang H."/>
            <person name="Lucas S.M."/>
            <person name="Robertson H.M."/>
            <person name="Bork P."/>
            <person name="Koonin E.V."/>
            <person name="Zdobnov E.M."/>
            <person name="Grigoriev I.V."/>
            <person name="Lynch M."/>
            <person name="Boore J.L."/>
        </authorList>
    </citation>
    <scope>NUCLEOTIDE SEQUENCE [LARGE SCALE GENOMIC DNA]</scope>
</reference>
<dbReference type="GO" id="GO:0030162">
    <property type="term" value="P:regulation of proteolysis"/>
    <property type="evidence" value="ECO:0000318"/>
    <property type="project" value="GO_Central"/>
</dbReference>
<dbReference type="PhylomeDB" id="E9GVK6"/>
<evidence type="ECO:0000259" key="1">
    <source>
        <dbReference type="PROSITE" id="PS50097"/>
    </source>
</evidence>
<dbReference type="OrthoDB" id="6359816at2759"/>
<dbReference type="Pfam" id="PF00651">
    <property type="entry name" value="BTB"/>
    <property type="match status" value="1"/>
</dbReference>
<sequence length="126" mass="14848">MLVLNWNDKLYEKSCPFKKKDIRTFGYPTFNFWLQFRTETNKSSKSKDFCRGKLIAQQLEKVFVEQTNCDVELLFEDEEVIGGHISILVARSPVFSAMFYHNLQKSMTGKVFVQAIRPQIFKEMLH</sequence>
<evidence type="ECO:0000313" key="3">
    <source>
        <dbReference type="Proteomes" id="UP000000305"/>
    </source>
</evidence>
<dbReference type="HOGENOM" id="CLU_1983812_0_0_1"/>
<dbReference type="InParanoid" id="E9GVK6"/>
<dbReference type="InterPro" id="IPR000210">
    <property type="entry name" value="BTB/POZ_dom"/>
</dbReference>
<dbReference type="EMBL" id="GL732568">
    <property type="protein sequence ID" value="EFX76427.1"/>
    <property type="molecule type" value="Genomic_DNA"/>
</dbReference>
<dbReference type="Gene3D" id="3.30.710.10">
    <property type="entry name" value="Potassium Channel Kv1.1, Chain A"/>
    <property type="match status" value="1"/>
</dbReference>
<dbReference type="Proteomes" id="UP000000305">
    <property type="component" value="Unassembled WGS sequence"/>
</dbReference>
<organism evidence="2 3">
    <name type="scientific">Daphnia pulex</name>
    <name type="common">Water flea</name>
    <dbReference type="NCBI Taxonomy" id="6669"/>
    <lineage>
        <taxon>Eukaryota</taxon>
        <taxon>Metazoa</taxon>
        <taxon>Ecdysozoa</taxon>
        <taxon>Arthropoda</taxon>
        <taxon>Crustacea</taxon>
        <taxon>Branchiopoda</taxon>
        <taxon>Diplostraca</taxon>
        <taxon>Cladocera</taxon>
        <taxon>Anomopoda</taxon>
        <taxon>Daphniidae</taxon>
        <taxon>Daphnia</taxon>
    </lineage>
</organism>
<dbReference type="GO" id="GO:0005737">
    <property type="term" value="C:cytoplasm"/>
    <property type="evidence" value="ECO:0000318"/>
    <property type="project" value="GO_Central"/>
</dbReference>
<dbReference type="KEGG" id="dpx:DAPPUDRAFT_322321"/>
<gene>
    <name evidence="2" type="ORF">DAPPUDRAFT_322321</name>
</gene>
<dbReference type="SUPFAM" id="SSF54695">
    <property type="entry name" value="POZ domain"/>
    <property type="match status" value="1"/>
</dbReference>
<dbReference type="GO" id="GO:0005634">
    <property type="term" value="C:nucleus"/>
    <property type="evidence" value="ECO:0000318"/>
    <property type="project" value="GO_Central"/>
</dbReference>
<dbReference type="GO" id="GO:0031625">
    <property type="term" value="F:ubiquitin protein ligase binding"/>
    <property type="evidence" value="ECO:0000318"/>
    <property type="project" value="GO_Central"/>
</dbReference>
<accession>E9GVK6</accession>
<keyword evidence="3" id="KW-1185">Reference proteome</keyword>
<dbReference type="PANTHER" id="PTHR24413">
    <property type="entry name" value="SPECKLE-TYPE POZ PROTEIN"/>
    <property type="match status" value="1"/>
</dbReference>
<dbReference type="GO" id="GO:0043161">
    <property type="term" value="P:proteasome-mediated ubiquitin-dependent protein catabolic process"/>
    <property type="evidence" value="ECO:0000318"/>
    <property type="project" value="GO_Central"/>
</dbReference>
<protein>
    <recommendedName>
        <fullName evidence="1">BTB domain-containing protein</fullName>
    </recommendedName>
</protein>
<dbReference type="PROSITE" id="PS50097">
    <property type="entry name" value="BTB"/>
    <property type="match status" value="1"/>
</dbReference>